<comment type="caution">
    <text evidence="1">The sequence shown here is derived from an EMBL/GenBank/DDBJ whole genome shotgun (WGS) entry which is preliminary data.</text>
</comment>
<evidence type="ECO:0000313" key="1">
    <source>
        <dbReference type="EMBL" id="GGQ42438.1"/>
    </source>
</evidence>
<reference evidence="1" key="2">
    <citation type="submission" date="2020-09" db="EMBL/GenBank/DDBJ databases">
        <authorList>
            <person name="Sun Q."/>
            <person name="Ohkuma M."/>
        </authorList>
    </citation>
    <scope>NUCLEOTIDE SEQUENCE</scope>
    <source>
        <strain evidence="1">JCM 3131</strain>
    </source>
</reference>
<sequence length="201" mass="22414">MDGSAEQAAREVRGHIEAALAGVDVPVVFGISWGTEGAKTPPRRRWPHPAVLVHVKRKKPLWARLFDLIVIPAVWVTDPIGEVYEWLADHSPFRRRKRALHGGWKSIAGSMLAAHHTPVKCYLVSGRTGLHLVWIGELGSETGWSLPTEQVTGVEHLEWAGGMPHKARLRFHFADGSWGDRVIVGEAWQQMLSQFPPPPKK</sequence>
<dbReference type="EMBL" id="BMQK01000001">
    <property type="protein sequence ID" value="GGQ42438.1"/>
    <property type="molecule type" value="Genomic_DNA"/>
</dbReference>
<protein>
    <submittedName>
        <fullName evidence="1">Uncharacterized protein</fullName>
    </submittedName>
</protein>
<dbReference type="AlphaFoldDB" id="A0A918ER14"/>
<reference evidence="1" key="1">
    <citation type="journal article" date="2014" name="Int. J. Syst. Evol. Microbiol.">
        <title>Complete genome sequence of Corynebacterium casei LMG S-19264T (=DSM 44701T), isolated from a smear-ripened cheese.</title>
        <authorList>
            <consortium name="US DOE Joint Genome Institute (JGI-PGF)"/>
            <person name="Walter F."/>
            <person name="Albersmeier A."/>
            <person name="Kalinowski J."/>
            <person name="Ruckert C."/>
        </authorList>
    </citation>
    <scope>NUCLEOTIDE SEQUENCE</scope>
    <source>
        <strain evidence="1">JCM 3131</strain>
    </source>
</reference>
<keyword evidence="2" id="KW-1185">Reference proteome</keyword>
<gene>
    <name evidence="1" type="ORF">GCM10010145_09060</name>
</gene>
<accession>A0A918ER14</accession>
<dbReference type="RefSeq" id="WP_189215240.1">
    <property type="nucleotide sequence ID" value="NZ_BMQK01000001.1"/>
</dbReference>
<evidence type="ECO:0000313" key="2">
    <source>
        <dbReference type="Proteomes" id="UP000620156"/>
    </source>
</evidence>
<proteinExistence type="predicted"/>
<name>A0A918ER14_9ACTN</name>
<organism evidence="1 2">
    <name type="scientific">Streptomyces ruber</name>
    <dbReference type="NCBI Taxonomy" id="83378"/>
    <lineage>
        <taxon>Bacteria</taxon>
        <taxon>Bacillati</taxon>
        <taxon>Actinomycetota</taxon>
        <taxon>Actinomycetes</taxon>
        <taxon>Kitasatosporales</taxon>
        <taxon>Streptomycetaceae</taxon>
        <taxon>Streptomyces</taxon>
    </lineage>
</organism>
<dbReference type="Proteomes" id="UP000620156">
    <property type="component" value="Unassembled WGS sequence"/>
</dbReference>